<dbReference type="GeneID" id="62160764"/>
<gene>
    <name evidence="1" type="ORF">CkaCkLH20_04971</name>
</gene>
<reference evidence="1" key="1">
    <citation type="submission" date="2020-03" db="EMBL/GenBank/DDBJ databases">
        <authorList>
            <person name="He L."/>
        </authorList>
    </citation>
    <scope>NUCLEOTIDE SEQUENCE</scope>
    <source>
        <strain evidence="1">CkLH20</strain>
    </source>
</reference>
<protein>
    <submittedName>
        <fullName evidence="1">Uncharacterized protein</fullName>
    </submittedName>
</protein>
<accession>A0A9P6IC67</accession>
<dbReference type="EMBL" id="JAATWM020000013">
    <property type="protein sequence ID" value="KAF9877836.1"/>
    <property type="molecule type" value="Genomic_DNA"/>
</dbReference>
<sequence>MASDKIYGEGDAFHNALAFARHLILNQNISIEGENSSFYLSPPSFDALTLRLQSEPSPNLDLDLDLDHDELGLGLDFDTRVTGITSHLGSDSGFSSDCDRGTDHSPSSIFDKLRIEYDPDDGLLTFKMPETRIHTEFAAEVSHNIATMTGPFLKGFKARGNTVIELRHDAHPGKTYFKYPDVSWGRARIEPNPAIVAEVAYTNPRDLETLENSCQRYLKGTSGPRQVRTVLAFKIYYNSKAPSDFEAILDHLDECYAGV</sequence>
<proteinExistence type="predicted"/>
<reference evidence="1" key="2">
    <citation type="submission" date="2020-11" db="EMBL/GenBank/DDBJ databases">
        <title>Whole genome sequencing of Colletotrichum sp.</title>
        <authorList>
            <person name="Li H."/>
        </authorList>
    </citation>
    <scope>NUCLEOTIDE SEQUENCE</scope>
    <source>
        <strain evidence="1">CkLH20</strain>
    </source>
</reference>
<dbReference type="Proteomes" id="UP000781932">
    <property type="component" value="Unassembled WGS sequence"/>
</dbReference>
<name>A0A9P6IC67_9PEZI</name>
<dbReference type="OrthoDB" id="4844666at2759"/>
<evidence type="ECO:0000313" key="2">
    <source>
        <dbReference type="Proteomes" id="UP000781932"/>
    </source>
</evidence>
<organism evidence="1 2">
    <name type="scientific">Colletotrichum karsti</name>
    <dbReference type="NCBI Taxonomy" id="1095194"/>
    <lineage>
        <taxon>Eukaryota</taxon>
        <taxon>Fungi</taxon>
        <taxon>Dikarya</taxon>
        <taxon>Ascomycota</taxon>
        <taxon>Pezizomycotina</taxon>
        <taxon>Sordariomycetes</taxon>
        <taxon>Hypocreomycetidae</taxon>
        <taxon>Glomerellales</taxon>
        <taxon>Glomerellaceae</taxon>
        <taxon>Colletotrichum</taxon>
        <taxon>Colletotrichum boninense species complex</taxon>
    </lineage>
</organism>
<keyword evidence="2" id="KW-1185">Reference proteome</keyword>
<evidence type="ECO:0000313" key="1">
    <source>
        <dbReference type="EMBL" id="KAF9877836.1"/>
    </source>
</evidence>
<comment type="caution">
    <text evidence="1">The sequence shown here is derived from an EMBL/GenBank/DDBJ whole genome shotgun (WGS) entry which is preliminary data.</text>
</comment>
<dbReference type="AlphaFoldDB" id="A0A9P6IC67"/>
<dbReference type="RefSeq" id="XP_038747297.1">
    <property type="nucleotide sequence ID" value="XM_038887690.1"/>
</dbReference>